<dbReference type="Pfam" id="PF03929">
    <property type="entry name" value="PepSY_TM"/>
    <property type="match status" value="1"/>
</dbReference>
<evidence type="ECO:0000313" key="3">
    <source>
        <dbReference type="Proteomes" id="UP000240010"/>
    </source>
</evidence>
<dbReference type="InterPro" id="IPR005625">
    <property type="entry name" value="PepSY-ass_TM"/>
</dbReference>
<dbReference type="EMBL" id="PTIZ01000004">
    <property type="protein sequence ID" value="PPK76188.1"/>
    <property type="molecule type" value="Genomic_DNA"/>
</dbReference>
<name>A0A2S6HFD1_9GAMM</name>
<dbReference type="PANTHER" id="PTHR34219">
    <property type="entry name" value="IRON-REGULATED INNER MEMBRANE PROTEIN-RELATED"/>
    <property type="match status" value="1"/>
</dbReference>
<keyword evidence="1" id="KW-0472">Membrane</keyword>
<reference evidence="2 3" key="1">
    <citation type="submission" date="2018-02" db="EMBL/GenBank/DDBJ databases">
        <title>Subsurface microbial communities from deep shales in Ohio and West Virginia, USA.</title>
        <authorList>
            <person name="Wrighton K."/>
        </authorList>
    </citation>
    <scope>NUCLEOTIDE SEQUENCE [LARGE SCALE GENOMIC DNA]</scope>
    <source>
        <strain evidence="2 3">OWC-DMM</strain>
    </source>
</reference>
<sequence>MRRKQSAQLKWLDLHNLLGIVTLVWFLVVGATGVINTLATPIFGQWQSGELADMIVPYRDRPTVQELGSVQKALDAAHTVAPDMSLSFMAFPGNGFAGPGHFVAFMQGNSPLTSKLLKPVLIDAQTGLVVETRELPWYVTALLLSKPLHFGEHGGLPLKIIWALLDLLSIAVLGSGLYLWLKKRNVSLEARLGALLNEKEKDSA</sequence>
<protein>
    <submittedName>
        <fullName evidence="2">PepSY-associated transmembrane protein</fullName>
    </submittedName>
</protein>
<keyword evidence="1" id="KW-1133">Transmembrane helix</keyword>
<comment type="caution">
    <text evidence="2">The sequence shown here is derived from an EMBL/GenBank/DDBJ whole genome shotgun (WGS) entry which is preliminary data.</text>
</comment>
<organism evidence="2 3">
    <name type="scientific">Methylobacter tundripaludum</name>
    <dbReference type="NCBI Taxonomy" id="173365"/>
    <lineage>
        <taxon>Bacteria</taxon>
        <taxon>Pseudomonadati</taxon>
        <taxon>Pseudomonadota</taxon>
        <taxon>Gammaproteobacteria</taxon>
        <taxon>Methylococcales</taxon>
        <taxon>Methylococcaceae</taxon>
        <taxon>Methylobacter</taxon>
    </lineage>
</organism>
<evidence type="ECO:0000313" key="2">
    <source>
        <dbReference type="EMBL" id="PPK76188.1"/>
    </source>
</evidence>
<keyword evidence="1 2" id="KW-0812">Transmembrane</keyword>
<evidence type="ECO:0000256" key="1">
    <source>
        <dbReference type="SAM" id="Phobius"/>
    </source>
</evidence>
<accession>A0A2S6HFD1</accession>
<dbReference type="AlphaFoldDB" id="A0A2S6HFD1"/>
<dbReference type="PANTHER" id="PTHR34219:SF3">
    <property type="entry name" value="BLL7967 PROTEIN"/>
    <property type="match status" value="1"/>
</dbReference>
<dbReference type="Proteomes" id="UP000240010">
    <property type="component" value="Unassembled WGS sequence"/>
</dbReference>
<gene>
    <name evidence="2" type="ORF">B0F87_104280</name>
</gene>
<feature type="transmembrane region" description="Helical" evidence="1">
    <location>
        <begin position="12"/>
        <end position="35"/>
    </location>
</feature>
<proteinExistence type="predicted"/>
<feature type="transmembrane region" description="Helical" evidence="1">
    <location>
        <begin position="160"/>
        <end position="181"/>
    </location>
</feature>